<name>A0A427B7N1_ENSVE</name>
<evidence type="ECO:0000256" key="1">
    <source>
        <dbReference type="SAM" id="MobiDB-lite"/>
    </source>
</evidence>
<dbReference type="EMBL" id="AMZH03000295">
    <property type="protein sequence ID" value="RRT84474.1"/>
    <property type="molecule type" value="Genomic_DNA"/>
</dbReference>
<feature type="region of interest" description="Disordered" evidence="1">
    <location>
        <begin position="25"/>
        <end position="44"/>
    </location>
</feature>
<sequence length="142" mass="15816">MLAMLKGHERLRAVTTMAVVAEGDMGCDHRGSSSRGHRGLSSERVGEKLSYRTRMLRLLGTEVATRIVQEWLCVEDCVLGMLLGREVGSDISNRGRLRRQVAKEEDDSERLLRGVSEGKKKSPLLRLEGSGRSAVSREAFLY</sequence>
<reference evidence="2 3" key="1">
    <citation type="journal article" date="2014" name="Agronomy (Basel)">
        <title>A Draft Genome Sequence for Ensete ventricosum, the Drought-Tolerant Tree Against Hunger.</title>
        <authorList>
            <person name="Harrison J."/>
            <person name="Moore K.A."/>
            <person name="Paszkiewicz K."/>
            <person name="Jones T."/>
            <person name="Grant M."/>
            <person name="Ambacheew D."/>
            <person name="Muzemil S."/>
            <person name="Studholme D.J."/>
        </authorList>
    </citation>
    <scope>NUCLEOTIDE SEQUENCE [LARGE SCALE GENOMIC DNA]</scope>
</reference>
<evidence type="ECO:0000313" key="3">
    <source>
        <dbReference type="Proteomes" id="UP000287651"/>
    </source>
</evidence>
<accession>A0A427B7N1</accession>
<dbReference type="Proteomes" id="UP000287651">
    <property type="component" value="Unassembled WGS sequence"/>
</dbReference>
<protein>
    <submittedName>
        <fullName evidence="2">Uncharacterized protein</fullName>
    </submittedName>
</protein>
<proteinExistence type="predicted"/>
<dbReference type="AlphaFoldDB" id="A0A427B7N1"/>
<comment type="caution">
    <text evidence="2">The sequence shown here is derived from an EMBL/GenBank/DDBJ whole genome shotgun (WGS) entry which is preliminary data.</text>
</comment>
<organism evidence="2 3">
    <name type="scientific">Ensete ventricosum</name>
    <name type="common">Abyssinian banana</name>
    <name type="synonym">Musa ensete</name>
    <dbReference type="NCBI Taxonomy" id="4639"/>
    <lineage>
        <taxon>Eukaryota</taxon>
        <taxon>Viridiplantae</taxon>
        <taxon>Streptophyta</taxon>
        <taxon>Embryophyta</taxon>
        <taxon>Tracheophyta</taxon>
        <taxon>Spermatophyta</taxon>
        <taxon>Magnoliopsida</taxon>
        <taxon>Liliopsida</taxon>
        <taxon>Zingiberales</taxon>
        <taxon>Musaceae</taxon>
        <taxon>Ensete</taxon>
    </lineage>
</organism>
<gene>
    <name evidence="2" type="ORF">B296_00003064</name>
</gene>
<evidence type="ECO:0000313" key="2">
    <source>
        <dbReference type="EMBL" id="RRT84474.1"/>
    </source>
</evidence>